<keyword evidence="2" id="KW-1185">Reference proteome</keyword>
<organism evidence="1 2">
    <name type="scientific">Caerostris extrusa</name>
    <name type="common">Bark spider</name>
    <name type="synonym">Caerostris bankana</name>
    <dbReference type="NCBI Taxonomy" id="172846"/>
    <lineage>
        <taxon>Eukaryota</taxon>
        <taxon>Metazoa</taxon>
        <taxon>Ecdysozoa</taxon>
        <taxon>Arthropoda</taxon>
        <taxon>Chelicerata</taxon>
        <taxon>Arachnida</taxon>
        <taxon>Araneae</taxon>
        <taxon>Araneomorphae</taxon>
        <taxon>Entelegynae</taxon>
        <taxon>Araneoidea</taxon>
        <taxon>Araneidae</taxon>
        <taxon>Caerostris</taxon>
    </lineage>
</organism>
<dbReference type="EMBL" id="BPLR01004114">
    <property type="protein sequence ID" value="GIX92291.1"/>
    <property type="molecule type" value="Genomic_DNA"/>
</dbReference>
<proteinExistence type="predicted"/>
<accession>A0AAV4P9C1</accession>
<dbReference type="AlphaFoldDB" id="A0AAV4P9C1"/>
<evidence type="ECO:0000313" key="1">
    <source>
        <dbReference type="EMBL" id="GIX92291.1"/>
    </source>
</evidence>
<sequence length="169" mass="19662">MNVLLSLEPVRKSSDVSTLRKLYDEVIIQIRCLESLKVDINSYGNLLLPILYKCIPNDLVLRFNRQNSESEVTVTSLLSCIKKEIEAREKIVCFTNSKFTRSEEKHFENYHKKLCSHQKENIFCINTKYHSREKKCATSVLKTTNRKTVICQCRSGINHYMINTNVRGV</sequence>
<protein>
    <submittedName>
        <fullName evidence="1">Uncharacterized protein</fullName>
    </submittedName>
</protein>
<reference evidence="1 2" key="1">
    <citation type="submission" date="2021-06" db="EMBL/GenBank/DDBJ databases">
        <title>Caerostris extrusa draft genome.</title>
        <authorList>
            <person name="Kono N."/>
            <person name="Arakawa K."/>
        </authorList>
    </citation>
    <scope>NUCLEOTIDE SEQUENCE [LARGE SCALE GENOMIC DNA]</scope>
</reference>
<gene>
    <name evidence="1" type="ORF">CEXT_387061</name>
</gene>
<comment type="caution">
    <text evidence="1">The sequence shown here is derived from an EMBL/GenBank/DDBJ whole genome shotgun (WGS) entry which is preliminary data.</text>
</comment>
<name>A0AAV4P9C1_CAEEX</name>
<dbReference type="Proteomes" id="UP001054945">
    <property type="component" value="Unassembled WGS sequence"/>
</dbReference>
<evidence type="ECO:0000313" key="2">
    <source>
        <dbReference type="Proteomes" id="UP001054945"/>
    </source>
</evidence>